<sequence length="244" mass="28930">MQLDIDEDLNDRLSKLDFKKVRFLNLLEKFKADFMTDTFFSNSSFKQGEPEFDGFESCPVKRIRGARIVLTKEFVKQTKNERIDRELQIGKREDRVSRAKSPGYRNIKIEQGNYFYNRCHLIAYQFVNKKAIYGQFFTGTRYLNDDRDFGDEVSMLHFEDRVWEWLNEVPEMRVYYQVTPVYRENEVIPRGVRMTAVGFDEAHVPMEVNGKGYYFDIYIYNVYPGYEINYSTGDTSKINSGRQG</sequence>
<protein>
    <recommendedName>
        <fullName evidence="1">Type VII secretion system protein EssD-like domain-containing protein</fullName>
    </recommendedName>
</protein>
<name>A0A512ACL2_STRCR</name>
<gene>
    <name evidence="2" type="ORF">SOL01_13130</name>
</gene>
<dbReference type="AlphaFoldDB" id="A0A512ACL2"/>
<proteinExistence type="predicted"/>
<dbReference type="Pfam" id="PF13930">
    <property type="entry name" value="Endonuclea_NS_2"/>
    <property type="match status" value="1"/>
</dbReference>
<dbReference type="Gene3D" id="3.40.570.10">
    <property type="entry name" value="Extracellular Endonuclease, subunit A"/>
    <property type="match status" value="1"/>
</dbReference>
<evidence type="ECO:0000313" key="3">
    <source>
        <dbReference type="Proteomes" id="UP000321868"/>
    </source>
</evidence>
<reference evidence="2 3" key="1">
    <citation type="submission" date="2019-07" db="EMBL/GenBank/DDBJ databases">
        <title>Whole genome shotgun sequence of Streptococcus oligofermentans NBRC 106105.</title>
        <authorList>
            <person name="Hosoyama A."/>
            <person name="Uohara A."/>
            <person name="Ohji S."/>
            <person name="Ichikawa N."/>
        </authorList>
    </citation>
    <scope>NUCLEOTIDE SEQUENCE [LARGE SCALE GENOMIC DNA]</scope>
    <source>
        <strain evidence="2 3">NBRC 106105</strain>
    </source>
</reference>
<evidence type="ECO:0000259" key="1">
    <source>
        <dbReference type="Pfam" id="PF13930"/>
    </source>
</evidence>
<dbReference type="InterPro" id="IPR044927">
    <property type="entry name" value="Endonuclea_NS_2"/>
</dbReference>
<organism evidence="2 3">
    <name type="scientific">Streptococcus cristatus</name>
    <dbReference type="NCBI Taxonomy" id="45634"/>
    <lineage>
        <taxon>Bacteria</taxon>
        <taxon>Bacillati</taxon>
        <taxon>Bacillota</taxon>
        <taxon>Bacilli</taxon>
        <taxon>Lactobacillales</taxon>
        <taxon>Streptococcaceae</taxon>
        <taxon>Streptococcus</taxon>
    </lineage>
</organism>
<accession>A0A512ACL2</accession>
<feature type="domain" description="Type VII secretion system protein EssD-like" evidence="1">
    <location>
        <begin position="86"/>
        <end position="196"/>
    </location>
</feature>
<dbReference type="Proteomes" id="UP000321868">
    <property type="component" value="Unassembled WGS sequence"/>
</dbReference>
<dbReference type="InterPro" id="IPR044929">
    <property type="entry name" value="DNA/RNA_non-sp_Endonuclease_sf"/>
</dbReference>
<comment type="caution">
    <text evidence="2">The sequence shown here is derived from an EMBL/GenBank/DDBJ whole genome shotgun (WGS) entry which is preliminary data.</text>
</comment>
<evidence type="ECO:0000313" key="2">
    <source>
        <dbReference type="EMBL" id="GEN97439.1"/>
    </source>
</evidence>
<dbReference type="EMBL" id="BJYQ01000080">
    <property type="protein sequence ID" value="GEN97439.1"/>
    <property type="molecule type" value="Genomic_DNA"/>
</dbReference>